<evidence type="ECO:0000313" key="3">
    <source>
        <dbReference type="Proteomes" id="UP000580910"/>
    </source>
</evidence>
<evidence type="ECO:0000313" key="2">
    <source>
        <dbReference type="EMBL" id="MBA8804956.1"/>
    </source>
</evidence>
<dbReference type="AlphaFoldDB" id="A0A7W3PAX1"/>
<dbReference type="Pfam" id="PF20789">
    <property type="entry name" value="4HBT_3C"/>
    <property type="match status" value="1"/>
</dbReference>
<gene>
    <name evidence="2" type="ORF">FB382_003247</name>
</gene>
<dbReference type="Proteomes" id="UP000580910">
    <property type="component" value="Unassembled WGS sequence"/>
</dbReference>
<dbReference type="InterPro" id="IPR049450">
    <property type="entry name" value="ACOT8-like_C"/>
</dbReference>
<accession>A0A7W3PAX1</accession>
<sequence>MSLLSGNVEVATAQALAIRQVNLKLPSRPEPPDPFAGAPVPDLTHTRPKVAEMVGWTCFDSDAISARTLSAELPGNAKGIYIKLLVPVIAGEPTRSISRAAAAADYASSSLAGRMDFDSWSFMNADLTLHLSRIPADDWIGLAATGVIDPNGSGLSVAELFDPKGRLGQSIQSLVVEARTRVG</sequence>
<evidence type="ECO:0000259" key="1">
    <source>
        <dbReference type="Pfam" id="PF20789"/>
    </source>
</evidence>
<proteinExistence type="predicted"/>
<dbReference type="InterPro" id="IPR029069">
    <property type="entry name" value="HotDog_dom_sf"/>
</dbReference>
<dbReference type="SUPFAM" id="SSF54637">
    <property type="entry name" value="Thioesterase/thiol ester dehydrase-isomerase"/>
    <property type="match status" value="1"/>
</dbReference>
<comment type="caution">
    <text evidence="2">The sequence shown here is derived from an EMBL/GenBank/DDBJ whole genome shotgun (WGS) entry which is preliminary data.</text>
</comment>
<dbReference type="EMBL" id="JACGXA010000001">
    <property type="protein sequence ID" value="MBA8804956.1"/>
    <property type="molecule type" value="Genomic_DNA"/>
</dbReference>
<feature type="domain" description="Acyl-CoA thioesterase-like C-terminal" evidence="1">
    <location>
        <begin position="80"/>
        <end position="176"/>
    </location>
</feature>
<keyword evidence="3" id="KW-1185">Reference proteome</keyword>
<reference evidence="2 3" key="1">
    <citation type="submission" date="2020-07" db="EMBL/GenBank/DDBJ databases">
        <title>Sequencing the genomes of 1000 actinobacteria strains.</title>
        <authorList>
            <person name="Klenk H.-P."/>
        </authorList>
    </citation>
    <scope>NUCLEOTIDE SEQUENCE [LARGE SCALE GENOMIC DNA]</scope>
    <source>
        <strain evidence="2 3">DSM 21349</strain>
    </source>
</reference>
<organism evidence="2 3">
    <name type="scientific">Nocardioides ginsengisegetis</name>
    <dbReference type="NCBI Taxonomy" id="661491"/>
    <lineage>
        <taxon>Bacteria</taxon>
        <taxon>Bacillati</taxon>
        <taxon>Actinomycetota</taxon>
        <taxon>Actinomycetes</taxon>
        <taxon>Propionibacteriales</taxon>
        <taxon>Nocardioidaceae</taxon>
        <taxon>Nocardioides</taxon>
    </lineage>
</organism>
<name>A0A7W3PAX1_9ACTN</name>
<protein>
    <recommendedName>
        <fullName evidence="1">Acyl-CoA thioesterase-like C-terminal domain-containing protein</fullName>
    </recommendedName>
</protein>